<feature type="compositionally biased region" description="Basic and acidic residues" evidence="1">
    <location>
        <begin position="35"/>
        <end position="56"/>
    </location>
</feature>
<dbReference type="EMBL" id="OOIL02002653">
    <property type="protein sequence ID" value="VFQ83924.1"/>
    <property type="molecule type" value="Genomic_DNA"/>
</dbReference>
<accession>A0A484M6I2</accession>
<evidence type="ECO:0000313" key="2">
    <source>
        <dbReference type="EMBL" id="VFQ83924.1"/>
    </source>
</evidence>
<evidence type="ECO:0000256" key="1">
    <source>
        <dbReference type="SAM" id="MobiDB-lite"/>
    </source>
</evidence>
<feature type="compositionally biased region" description="Basic residues" evidence="1">
    <location>
        <begin position="1"/>
        <end position="34"/>
    </location>
</feature>
<evidence type="ECO:0000313" key="3">
    <source>
        <dbReference type="Proteomes" id="UP000595140"/>
    </source>
</evidence>
<protein>
    <submittedName>
        <fullName evidence="2">Uncharacterized protein</fullName>
    </submittedName>
</protein>
<dbReference type="AlphaFoldDB" id="A0A484M6I2"/>
<gene>
    <name evidence="2" type="ORF">CCAM_LOCUS25700</name>
</gene>
<feature type="region of interest" description="Disordered" evidence="1">
    <location>
        <begin position="1"/>
        <end position="57"/>
    </location>
</feature>
<dbReference type="Proteomes" id="UP000595140">
    <property type="component" value="Unassembled WGS sequence"/>
</dbReference>
<proteinExistence type="predicted"/>
<keyword evidence="3" id="KW-1185">Reference proteome</keyword>
<organism evidence="2 3">
    <name type="scientific">Cuscuta campestris</name>
    <dbReference type="NCBI Taxonomy" id="132261"/>
    <lineage>
        <taxon>Eukaryota</taxon>
        <taxon>Viridiplantae</taxon>
        <taxon>Streptophyta</taxon>
        <taxon>Embryophyta</taxon>
        <taxon>Tracheophyta</taxon>
        <taxon>Spermatophyta</taxon>
        <taxon>Magnoliopsida</taxon>
        <taxon>eudicotyledons</taxon>
        <taxon>Gunneridae</taxon>
        <taxon>Pentapetalae</taxon>
        <taxon>asterids</taxon>
        <taxon>lamiids</taxon>
        <taxon>Solanales</taxon>
        <taxon>Convolvulaceae</taxon>
        <taxon>Cuscuteae</taxon>
        <taxon>Cuscuta</taxon>
        <taxon>Cuscuta subgen. Grammica</taxon>
        <taxon>Cuscuta sect. Cleistogrammica</taxon>
    </lineage>
</organism>
<sequence length="79" mass="9525">MMAAHHKKKRERKKTKRRRKKKEIKNKVTGKKRKATETERKEETELSPRKEGEDHRCSRRCFATVCAVAYSPEFPYQFD</sequence>
<reference evidence="2 3" key="1">
    <citation type="submission" date="2018-04" db="EMBL/GenBank/DDBJ databases">
        <authorList>
            <person name="Vogel A."/>
        </authorList>
    </citation>
    <scope>NUCLEOTIDE SEQUENCE [LARGE SCALE GENOMIC DNA]</scope>
</reference>
<name>A0A484M6I2_9ASTE</name>